<feature type="domain" description="CinA C-terminal" evidence="1">
    <location>
        <begin position="8"/>
        <end position="150"/>
    </location>
</feature>
<evidence type="ECO:0000313" key="3">
    <source>
        <dbReference type="Proteomes" id="UP000192343"/>
    </source>
</evidence>
<keyword evidence="3" id="KW-1185">Reference proteome</keyword>
<evidence type="ECO:0000313" key="2">
    <source>
        <dbReference type="EMBL" id="ORC38463.1"/>
    </source>
</evidence>
<gene>
    <name evidence="2" type="ORF">B4O97_00510</name>
</gene>
<comment type="caution">
    <text evidence="2">The sequence shown here is derived from an EMBL/GenBank/DDBJ whole genome shotgun (WGS) entry which is preliminary data.</text>
</comment>
<dbReference type="AlphaFoldDB" id="A0A1Y1S3G1"/>
<dbReference type="Pfam" id="PF02464">
    <property type="entry name" value="CinA"/>
    <property type="match status" value="1"/>
</dbReference>
<dbReference type="Gene3D" id="3.90.950.20">
    <property type="entry name" value="CinA-like"/>
    <property type="match status" value="1"/>
</dbReference>
<organism evidence="2 3">
    <name type="scientific">Marispirochaeta aestuarii</name>
    <dbReference type="NCBI Taxonomy" id="1963862"/>
    <lineage>
        <taxon>Bacteria</taxon>
        <taxon>Pseudomonadati</taxon>
        <taxon>Spirochaetota</taxon>
        <taxon>Spirochaetia</taxon>
        <taxon>Spirochaetales</taxon>
        <taxon>Spirochaetaceae</taxon>
        <taxon>Marispirochaeta</taxon>
    </lineage>
</organism>
<evidence type="ECO:0000259" key="1">
    <source>
        <dbReference type="Pfam" id="PF02464"/>
    </source>
</evidence>
<dbReference type="SUPFAM" id="SSF142433">
    <property type="entry name" value="CinA-like"/>
    <property type="match status" value="1"/>
</dbReference>
<dbReference type="OrthoDB" id="9801454at2"/>
<protein>
    <recommendedName>
        <fullName evidence="1">CinA C-terminal domain-containing protein</fullName>
    </recommendedName>
</protein>
<name>A0A1Y1S3G1_9SPIO</name>
<sequence>MNPAGLTVQSALRAGIMLAFAESCTGGLAGSMVTGIAGSSDVFWGSMVTYANDAKERVLGVSSIPDHGAVSEETVGAMAEGAIKLSGADAALAVSGIAGPGGGTPEKPVGTVWFAFRYREKMQTLKCVFSGKRGQVRHKAAAVALAGLANQIDGALLDTEWIADYTCY</sequence>
<reference evidence="2 3" key="1">
    <citation type="submission" date="2017-03" db="EMBL/GenBank/DDBJ databases">
        <title>Draft Genome sequence of Marispirochaeta sp. strain JC444.</title>
        <authorList>
            <person name="Shivani Y."/>
            <person name="Subhash Y."/>
            <person name="Sasikala C."/>
            <person name="Ramana C."/>
        </authorList>
    </citation>
    <scope>NUCLEOTIDE SEQUENCE [LARGE SCALE GENOMIC DNA]</scope>
    <source>
        <strain evidence="2 3">JC444</strain>
    </source>
</reference>
<dbReference type="STRING" id="1963862.B4O97_00510"/>
<dbReference type="InterPro" id="IPR008136">
    <property type="entry name" value="CinA_C"/>
</dbReference>
<dbReference type="Proteomes" id="UP000192343">
    <property type="component" value="Unassembled WGS sequence"/>
</dbReference>
<dbReference type="EMBL" id="MWQY01000001">
    <property type="protein sequence ID" value="ORC38463.1"/>
    <property type="molecule type" value="Genomic_DNA"/>
</dbReference>
<dbReference type="NCBIfam" id="TIGR00199">
    <property type="entry name" value="PncC_domain"/>
    <property type="match status" value="1"/>
</dbReference>
<accession>A0A1Y1S3G1</accession>
<dbReference type="InterPro" id="IPR036653">
    <property type="entry name" value="CinA-like_C"/>
</dbReference>
<proteinExistence type="predicted"/>